<sequence length="122" mass="13024">MRAGPAAMRRSSAAMPNVTFFFAAPCMPADRDLAELAEACTGLCVDVLGAALENVHIINLAVHPGRGLPAFAEVQFRLEPFRPPAVMEAFMAGLDETILRITGLTARIRCFGHAAGAIHARH</sequence>
<dbReference type="AlphaFoldDB" id="F7SUZ9"/>
<proteinExistence type="predicted"/>
<protein>
    <submittedName>
        <fullName evidence="1">Uncharacterized protein</fullName>
    </submittedName>
</protein>
<reference evidence="1 2" key="1">
    <citation type="submission" date="2011-06" db="EMBL/GenBank/DDBJ databases">
        <authorList>
            <person name="Bador J."/>
            <person name="Amoureux L."/>
            <person name="Neuwirth C."/>
        </authorList>
    </citation>
    <scope>NUCLEOTIDE SEQUENCE [LARGE SCALE GENOMIC DNA]</scope>
    <source>
        <strain evidence="1 2">AXX-A</strain>
    </source>
</reference>
<dbReference type="eggNOG" id="ENOG5031F15">
    <property type="taxonomic scope" value="Bacteria"/>
</dbReference>
<dbReference type="PATRIC" id="fig|1003200.3.peg.468"/>
<organism evidence="1 2">
    <name type="scientific">Achromobacter insuavis AXX-A</name>
    <dbReference type="NCBI Taxonomy" id="1003200"/>
    <lineage>
        <taxon>Bacteria</taxon>
        <taxon>Pseudomonadati</taxon>
        <taxon>Pseudomonadota</taxon>
        <taxon>Betaproteobacteria</taxon>
        <taxon>Burkholderiales</taxon>
        <taxon>Alcaligenaceae</taxon>
        <taxon>Achromobacter</taxon>
    </lineage>
</organism>
<evidence type="ECO:0000313" key="1">
    <source>
        <dbReference type="EMBL" id="EGP48085.1"/>
    </source>
</evidence>
<name>F7SUZ9_9BURK</name>
<dbReference type="Proteomes" id="UP000004853">
    <property type="component" value="Unassembled WGS sequence"/>
</dbReference>
<dbReference type="HOGENOM" id="CLU_150685_0_0_4"/>
<comment type="caution">
    <text evidence="1">The sequence shown here is derived from an EMBL/GenBank/DDBJ whole genome shotgun (WGS) entry which is preliminary data.</text>
</comment>
<evidence type="ECO:0000313" key="2">
    <source>
        <dbReference type="Proteomes" id="UP000004853"/>
    </source>
</evidence>
<accession>F7SUZ9</accession>
<dbReference type="EMBL" id="AFRQ01000020">
    <property type="protein sequence ID" value="EGP48085.1"/>
    <property type="molecule type" value="Genomic_DNA"/>
</dbReference>
<gene>
    <name evidence="1" type="ORF">AXXA_02447</name>
</gene>